<name>A0A1G6TIW8_9ACTN</name>
<proteinExistence type="predicted"/>
<dbReference type="Proteomes" id="UP000182100">
    <property type="component" value="Unassembled WGS sequence"/>
</dbReference>
<keyword evidence="3" id="KW-1185">Reference proteome</keyword>
<feature type="region of interest" description="Disordered" evidence="1">
    <location>
        <begin position="55"/>
        <end position="116"/>
    </location>
</feature>
<protein>
    <submittedName>
        <fullName evidence="2">Uncharacterized protein</fullName>
    </submittedName>
</protein>
<feature type="compositionally biased region" description="Basic and acidic residues" evidence="1">
    <location>
        <begin position="107"/>
        <end position="116"/>
    </location>
</feature>
<sequence>MPPSGGFRGRLDGCWYARVPPGVQIRVETAGISGAGSADACGGPCVDAVNIPTGAVDGIPRSPARAGAASDGMTGAGRRGRGVPPPDTPEAGGRPHSAHRPPLRGRTFREEVGTPQ</sequence>
<evidence type="ECO:0000313" key="3">
    <source>
        <dbReference type="Proteomes" id="UP000182100"/>
    </source>
</evidence>
<gene>
    <name evidence="2" type="ORF">SAMN05216505_106194</name>
</gene>
<evidence type="ECO:0000256" key="1">
    <source>
        <dbReference type="SAM" id="MobiDB-lite"/>
    </source>
</evidence>
<dbReference type="AlphaFoldDB" id="A0A1G6TIW8"/>
<reference evidence="3" key="1">
    <citation type="submission" date="2016-10" db="EMBL/GenBank/DDBJ databases">
        <authorList>
            <person name="Varghese N."/>
            <person name="Submissions S."/>
        </authorList>
    </citation>
    <scope>NUCLEOTIDE SEQUENCE [LARGE SCALE GENOMIC DNA]</scope>
    <source>
        <strain evidence="3">CGMCC 4.3504</strain>
    </source>
</reference>
<evidence type="ECO:0000313" key="2">
    <source>
        <dbReference type="EMBL" id="SDD28794.1"/>
    </source>
</evidence>
<organism evidence="2 3">
    <name type="scientific">Streptomyces prasinopilosus</name>
    <dbReference type="NCBI Taxonomy" id="67344"/>
    <lineage>
        <taxon>Bacteria</taxon>
        <taxon>Bacillati</taxon>
        <taxon>Actinomycetota</taxon>
        <taxon>Actinomycetes</taxon>
        <taxon>Kitasatosporales</taxon>
        <taxon>Streptomycetaceae</taxon>
        <taxon>Streptomyces</taxon>
    </lineage>
</organism>
<accession>A0A1G6TIW8</accession>
<dbReference type="EMBL" id="FMZK01000006">
    <property type="protein sequence ID" value="SDD28794.1"/>
    <property type="molecule type" value="Genomic_DNA"/>
</dbReference>